<gene>
    <name evidence="1" type="ORF">QPL79_03835</name>
</gene>
<keyword evidence="2" id="KW-1185">Reference proteome</keyword>
<protein>
    <submittedName>
        <fullName evidence="1">Uncharacterized protein</fullName>
    </submittedName>
</protein>
<dbReference type="AlphaFoldDB" id="A0ABD4Z5A6"/>
<name>A0ABD4Z5A6_9CREN</name>
<comment type="caution">
    <text evidence="1">The sequence shown here is derived from an EMBL/GenBank/DDBJ whole genome shotgun (WGS) entry which is preliminary data.</text>
</comment>
<reference evidence="1 2" key="1">
    <citation type="submission" date="2023-05" db="EMBL/GenBank/DDBJ databases">
        <title>A new hyperthermophilic archaea 'Ignisphaera cupida' sp. nov. and description of the family 'Ignisphaeraceae' fam. nov.</title>
        <authorList>
            <person name="Podosokorskaya O.A."/>
            <person name="Elcheninov A.G."/>
            <person name="Klukina A."/>
            <person name="Merkel A.Y."/>
        </authorList>
    </citation>
    <scope>NUCLEOTIDE SEQUENCE [LARGE SCALE GENOMIC DNA]</scope>
    <source>
        <strain evidence="1 2">4213-co</strain>
    </source>
</reference>
<sequence>MSFSIDGNVFREVFKKSYMNRSRYRTSRRNMEDIIRLGLFAKELVSLYFSVVKWNDFDRVLRINVGVTVE</sequence>
<organism evidence="1 2">
    <name type="scientific">Ignisphaera cupida</name>
    <dbReference type="NCBI Taxonomy" id="3050454"/>
    <lineage>
        <taxon>Archaea</taxon>
        <taxon>Thermoproteota</taxon>
        <taxon>Thermoprotei</taxon>
        <taxon>Desulfurococcales</taxon>
        <taxon>Desulfurococcaceae</taxon>
        <taxon>Ignisphaera</taxon>
    </lineage>
</organism>
<evidence type="ECO:0000313" key="1">
    <source>
        <dbReference type="EMBL" id="MDK6028486.1"/>
    </source>
</evidence>
<proteinExistence type="predicted"/>
<dbReference type="RefSeq" id="WP_285273470.1">
    <property type="nucleotide sequence ID" value="NZ_JASNVW010000002.1"/>
</dbReference>
<accession>A0ABD4Z5A6</accession>
<dbReference type="EMBL" id="JASNVW010000002">
    <property type="protein sequence ID" value="MDK6028486.1"/>
    <property type="molecule type" value="Genomic_DNA"/>
</dbReference>
<dbReference type="Proteomes" id="UP001529235">
    <property type="component" value="Unassembled WGS sequence"/>
</dbReference>
<evidence type="ECO:0000313" key="2">
    <source>
        <dbReference type="Proteomes" id="UP001529235"/>
    </source>
</evidence>